<name>A0A2N3V4Y6_9NOCA</name>
<dbReference type="AlphaFoldDB" id="A0A2N3V4Y6"/>
<gene>
    <name evidence="2" type="ORF">ATK86_7082</name>
</gene>
<keyword evidence="3" id="KW-1185">Reference proteome</keyword>
<evidence type="ECO:0000256" key="1">
    <source>
        <dbReference type="SAM" id="MobiDB-lite"/>
    </source>
</evidence>
<accession>A0A2N3V4Y6</accession>
<dbReference type="Proteomes" id="UP000233766">
    <property type="component" value="Unassembled WGS sequence"/>
</dbReference>
<organism evidence="2 3">
    <name type="scientific">Nocardia fluminea</name>
    <dbReference type="NCBI Taxonomy" id="134984"/>
    <lineage>
        <taxon>Bacteria</taxon>
        <taxon>Bacillati</taxon>
        <taxon>Actinomycetota</taxon>
        <taxon>Actinomycetes</taxon>
        <taxon>Mycobacteriales</taxon>
        <taxon>Nocardiaceae</taxon>
        <taxon>Nocardia</taxon>
    </lineage>
</organism>
<dbReference type="EMBL" id="PJMW01000003">
    <property type="protein sequence ID" value="PKV76682.1"/>
    <property type="molecule type" value="Genomic_DNA"/>
</dbReference>
<protein>
    <submittedName>
        <fullName evidence="2">Uncharacterized protein</fullName>
    </submittedName>
</protein>
<comment type="caution">
    <text evidence="2">The sequence shown here is derived from an EMBL/GenBank/DDBJ whole genome shotgun (WGS) entry which is preliminary data.</text>
</comment>
<evidence type="ECO:0000313" key="3">
    <source>
        <dbReference type="Proteomes" id="UP000233766"/>
    </source>
</evidence>
<feature type="region of interest" description="Disordered" evidence="1">
    <location>
        <begin position="109"/>
        <end position="158"/>
    </location>
</feature>
<reference evidence="2 3" key="1">
    <citation type="submission" date="2017-12" db="EMBL/GenBank/DDBJ databases">
        <title>Sequencing the genomes of 1000 Actinobacteria strains.</title>
        <authorList>
            <person name="Klenk H.-P."/>
        </authorList>
    </citation>
    <scope>NUCLEOTIDE SEQUENCE [LARGE SCALE GENOMIC DNA]</scope>
    <source>
        <strain evidence="2 3">DSM 44489</strain>
    </source>
</reference>
<dbReference type="OrthoDB" id="4564904at2"/>
<feature type="compositionally biased region" description="Acidic residues" evidence="1">
    <location>
        <begin position="117"/>
        <end position="126"/>
    </location>
</feature>
<proteinExistence type="predicted"/>
<sequence>MYSTPTPNVLASALYRVYADSSQAPDSLELWIAIADTAVRELQMPVLVSLVPWVPIALRYEQVTTDGEFFPHTGSVRIMTGPLTGTLYRDAETAAREVVVATLNELIEQRTTSSDNDSGDSGDGEQVDAGRVPLPSWRFRDKGNPPAFTPRAVPPLIS</sequence>
<dbReference type="RefSeq" id="WP_101468859.1">
    <property type="nucleotide sequence ID" value="NZ_PJMW01000003.1"/>
</dbReference>
<evidence type="ECO:0000313" key="2">
    <source>
        <dbReference type="EMBL" id="PKV76682.1"/>
    </source>
</evidence>